<dbReference type="SUPFAM" id="SSF54665">
    <property type="entry name" value="CO dehydrogenase molybdoprotein N-domain-like"/>
    <property type="match status" value="1"/>
</dbReference>
<dbReference type="Pfam" id="PF00111">
    <property type="entry name" value="Fer2"/>
    <property type="match status" value="1"/>
</dbReference>
<dbReference type="Pfam" id="PF02738">
    <property type="entry name" value="MoCoBD_1"/>
    <property type="match status" value="1"/>
</dbReference>
<evidence type="ECO:0000256" key="7">
    <source>
        <dbReference type="ARBA" id="ARBA00022827"/>
    </source>
</evidence>
<dbReference type="InterPro" id="IPR016166">
    <property type="entry name" value="FAD-bd_PCMH"/>
</dbReference>
<dbReference type="InterPro" id="IPR000674">
    <property type="entry name" value="Ald_Oxase/Xan_DH_a/b"/>
</dbReference>
<feature type="region of interest" description="Disordered" evidence="16">
    <location>
        <begin position="561"/>
        <end position="635"/>
    </location>
</feature>
<feature type="compositionally biased region" description="Polar residues" evidence="16">
    <location>
        <begin position="619"/>
        <end position="633"/>
    </location>
</feature>
<comment type="similarity">
    <text evidence="2">Belongs to the xanthine dehydrogenase family.</text>
</comment>
<sequence length="1449" mass="156608">MQIGVDICAMGKAVRSSVVFAINGRRVELTDVDPRTSVLNYIREETEFKGTKRGCGEGGCGSCVVLLSKYDSKSNKIEEYTINSCLAPICSVDGCAITTTEGLKNGKEPHAVHTRLAEFHASQCGFCTPGMAVSIYSCLKNSSKKSSMGAESTKPTVAEAQKAIAGNLCRCTGYRPILDVCKSFAADVDIEDLGVNTFWESSELAKESSLNLYQSEKDPEFPTFLKIQAGDYLEVKSVRAEEVTAWRSASTLSELFTMYEEETKGKNRDVNFVAGNTSSGVYKDFKPSVYIDINKIPELHSVVETDCTLEVGSAVSLSKLITIMDARGGPVYSELAKHLRKVANEHVRNRASVGGNLILAQKRGFASDVATILLGAGSQVTIATSRDSCIKDMEEFLAGVSPDTTILQCIRIPSWAQYSKDGKEKLFFKTYRSSPRKNGNAVSSVNAAFLGIFQTPEVDNGYTVGKVQQLRLAFGHLGAPHAMRAKRTEKYLLQKTVNPDVLKNAVKILREDILSSAKDDDLYTATYKASVAVSYLFQFFEPLLPSSNLTSSQVGTPCMNGGDTLSNGSKVHSRDVTGTKSKSEVHNKGDTCTNGNSEVHNKGDTDSNGNSEVHDKGDTGTNGAAMNGTNSDESAVRSFGRTSGNGIGIGEGFWGAQSFPHYDEFSPLSKPAAKDAAVLQASGEAVYTGDIPSPPGTLHAALVYSKKALAKVKALEASDALTSPGATSFFCAKDCIAENVSVVNNIAGLEFREPLFAEETVHFVGECLGVLVADTHEHAVLAAEKVKVDYDNSTLGPPILSVEDAAGMNSFKISPLAVMGTASVGDELIKGEYRMENIELFAGSQYYFYMETHTALAVPDEDDCITVYSSNHSPEVLHDTLSAALGIPMHNIRVITRRLGGSFGGKNTRSLIVATACALAAFKLKKPVRMTLDRNTDMVLSGGRHESKATYSVEFNKDGKITSLETNVLMNGGYPDDYRDLLGLLLTKAMKCYNWTSWRHVSKVCRTNLPARSMMRAPGEIQGNFFAESIVEHVATYLGLDRDKVREINMHTHESAKLFYGPSTTGKAELFTLPKIVQRTKDLSNFESRKLNVHSFNKRSMWVKRGISLTHVIYPNMQSAKVARVSLFKDGSVAVASGGTEMGQGLFTKVKQATAYGLSLLWGENATGKVDLSKIRIVENDSISLANAGTTNAGTTSEGTCEAVVNACKMLVKNLTPIYLKLKANGGESPRWEDVVKLAKGSRVVLTAEARNGEIGPATEYMACGACASEVEVDLLTGSVKVLQADLVYDCGKSLNPAVDIGQIEGSFVQGIGYYLTEQIKWDENGVLLTNGTWTYKPPTIDNIPQKFNVELLNSAVDSSRILSSKTAGEAPLVLSTSVHLAVREAIKSARADLQHLPPVPGHCGPENMKGSTDPLLIRNSVTSMENVKRLCGLYNVEQYLEKLSIESS</sequence>
<feature type="active site" description="Proton acceptor" evidence="13">
    <location>
        <position position="1370"/>
    </location>
</feature>
<dbReference type="InterPro" id="IPR016208">
    <property type="entry name" value="Ald_Oxase/xanthine_DH-like"/>
</dbReference>
<dbReference type="InterPro" id="IPR036318">
    <property type="entry name" value="FAD-bd_PCMH-like_sf"/>
</dbReference>
<evidence type="ECO:0000256" key="8">
    <source>
        <dbReference type="ARBA" id="ARBA00023002"/>
    </source>
</evidence>
<dbReference type="Pfam" id="PF20256">
    <property type="entry name" value="MoCoBD_2"/>
    <property type="match status" value="1"/>
</dbReference>
<dbReference type="PROSITE" id="PS51387">
    <property type="entry name" value="FAD_PCMH"/>
    <property type="match status" value="1"/>
</dbReference>
<reference evidence="20" key="1">
    <citation type="journal article" date="2017" name="Cell">
        <title>Insights into land plant evolution garnered from the Marchantia polymorpha genome.</title>
        <authorList>
            <person name="Bowman J.L."/>
            <person name="Kohchi T."/>
            <person name="Yamato K.T."/>
            <person name="Jenkins J."/>
            <person name="Shu S."/>
            <person name="Ishizaki K."/>
            <person name="Yamaoka S."/>
            <person name="Nishihama R."/>
            <person name="Nakamura Y."/>
            <person name="Berger F."/>
            <person name="Adam C."/>
            <person name="Aki S.S."/>
            <person name="Althoff F."/>
            <person name="Araki T."/>
            <person name="Arteaga-Vazquez M.A."/>
            <person name="Balasubrmanian S."/>
            <person name="Barry K."/>
            <person name="Bauer D."/>
            <person name="Boehm C.R."/>
            <person name="Briginshaw L."/>
            <person name="Caballero-Perez J."/>
            <person name="Catarino B."/>
            <person name="Chen F."/>
            <person name="Chiyoda S."/>
            <person name="Chovatia M."/>
            <person name="Davies K.M."/>
            <person name="Delmans M."/>
            <person name="Demura T."/>
            <person name="Dierschke T."/>
            <person name="Dolan L."/>
            <person name="Dorantes-Acosta A.E."/>
            <person name="Eklund D.M."/>
            <person name="Florent S.N."/>
            <person name="Flores-Sandoval E."/>
            <person name="Fujiyama A."/>
            <person name="Fukuzawa H."/>
            <person name="Galik B."/>
            <person name="Grimanelli D."/>
            <person name="Grimwood J."/>
            <person name="Grossniklaus U."/>
            <person name="Hamada T."/>
            <person name="Haseloff J."/>
            <person name="Hetherington A.J."/>
            <person name="Higo A."/>
            <person name="Hirakawa Y."/>
            <person name="Hundley H.N."/>
            <person name="Ikeda Y."/>
            <person name="Inoue K."/>
            <person name="Inoue S.I."/>
            <person name="Ishida S."/>
            <person name="Jia Q."/>
            <person name="Kakita M."/>
            <person name="Kanazawa T."/>
            <person name="Kawai Y."/>
            <person name="Kawashima T."/>
            <person name="Kennedy M."/>
            <person name="Kinose K."/>
            <person name="Kinoshita T."/>
            <person name="Kohara Y."/>
            <person name="Koide E."/>
            <person name="Komatsu K."/>
            <person name="Kopischke S."/>
            <person name="Kubo M."/>
            <person name="Kyozuka J."/>
            <person name="Lagercrantz U."/>
            <person name="Lin S.S."/>
            <person name="Lindquist E."/>
            <person name="Lipzen A.M."/>
            <person name="Lu C.W."/>
            <person name="De Luna E."/>
            <person name="Martienssen R.A."/>
            <person name="Minamino N."/>
            <person name="Mizutani M."/>
            <person name="Mizutani M."/>
            <person name="Mochizuki N."/>
            <person name="Monte I."/>
            <person name="Mosher R."/>
            <person name="Nagasaki H."/>
            <person name="Nakagami H."/>
            <person name="Naramoto S."/>
            <person name="Nishitani K."/>
            <person name="Ohtani M."/>
            <person name="Okamoto T."/>
            <person name="Okumura M."/>
            <person name="Phillips J."/>
            <person name="Pollak B."/>
            <person name="Reinders A."/>
            <person name="Rovekamp M."/>
            <person name="Sano R."/>
            <person name="Sawa S."/>
            <person name="Schmid M.W."/>
            <person name="Shirakawa M."/>
            <person name="Solano R."/>
            <person name="Spunde A."/>
            <person name="Suetsugu N."/>
            <person name="Sugano S."/>
            <person name="Sugiyama A."/>
            <person name="Sun R."/>
            <person name="Suzuki Y."/>
            <person name="Takenaka M."/>
            <person name="Takezawa D."/>
            <person name="Tomogane H."/>
            <person name="Tsuzuki M."/>
            <person name="Ueda T."/>
            <person name="Umeda M."/>
            <person name="Ward J.M."/>
            <person name="Watanabe Y."/>
            <person name="Yazaki K."/>
            <person name="Yokoyama R."/>
            <person name="Yoshitake Y."/>
            <person name="Yotsui I."/>
            <person name="Zachgo S."/>
            <person name="Schmutz J."/>
        </authorList>
    </citation>
    <scope>NUCLEOTIDE SEQUENCE [LARGE SCALE GENOMIC DNA]</scope>
    <source>
        <strain evidence="20">Tak-1</strain>
    </source>
</reference>
<dbReference type="Gene3D" id="3.30.365.10">
    <property type="entry name" value="Aldehyde oxidase/xanthine dehydrogenase, molybdopterin binding domain"/>
    <property type="match status" value="4"/>
</dbReference>
<dbReference type="InterPro" id="IPR046867">
    <property type="entry name" value="AldOxase/xan_DH_MoCoBD2"/>
</dbReference>
<dbReference type="InterPro" id="IPR002888">
    <property type="entry name" value="2Fe-2S-bd"/>
</dbReference>
<feature type="binding site" evidence="15">
    <location>
        <position position="60"/>
    </location>
    <ligand>
        <name>[2Fe-2S] cluster</name>
        <dbReference type="ChEBI" id="CHEBI:190135"/>
        <label>1</label>
    </ligand>
</feature>
<comment type="cofactor">
    <cofactor evidence="15">
        <name>Mo-molybdopterin</name>
        <dbReference type="ChEBI" id="CHEBI:71302"/>
    </cofactor>
    <text evidence="15">Binds 1 Mo-molybdopterin (Mo-MPT) cofactor per subunit.</text>
</comment>
<keyword evidence="6 15" id="KW-0479">Metal-binding</keyword>
<feature type="binding site" evidence="15">
    <location>
        <position position="1193"/>
    </location>
    <ligand>
        <name>Mo-molybdopterin</name>
        <dbReference type="ChEBI" id="CHEBI:71302"/>
    </ligand>
    <ligandPart>
        <name>Mo</name>
        <dbReference type="ChEBI" id="CHEBI:28685"/>
    </ligandPart>
</feature>
<keyword evidence="4" id="KW-0285">Flavoprotein</keyword>
<evidence type="ECO:0000256" key="11">
    <source>
        <dbReference type="ARBA" id="ARBA00023027"/>
    </source>
</evidence>
<keyword evidence="10 15" id="KW-0411">Iron-sulfur</keyword>
<dbReference type="PIRSF" id="PIRSF000127">
    <property type="entry name" value="Xanthine_DH"/>
    <property type="match status" value="1"/>
</dbReference>
<keyword evidence="8" id="KW-0560">Oxidoreductase</keyword>
<evidence type="ECO:0008006" key="21">
    <source>
        <dbReference type="Google" id="ProtNLM"/>
    </source>
</evidence>
<dbReference type="Gene3D" id="3.30.465.10">
    <property type="match status" value="1"/>
</dbReference>
<dbReference type="FunFam" id="3.10.20.30:FF:000012">
    <property type="entry name" value="Xanthine dehydrogenase/oxidase"/>
    <property type="match status" value="1"/>
</dbReference>
<feature type="binding site" evidence="14">
    <location>
        <begin position="352"/>
        <end position="356"/>
    </location>
    <ligand>
        <name>FAD</name>
        <dbReference type="ChEBI" id="CHEBI:57692"/>
    </ligand>
</feature>
<keyword evidence="3 15" id="KW-0500">Molybdenum</keyword>
<dbReference type="InterPro" id="IPR002346">
    <property type="entry name" value="Mopterin_DH_FAD-bd"/>
</dbReference>
<dbReference type="Pfam" id="PF01799">
    <property type="entry name" value="Fer2_2"/>
    <property type="match status" value="1"/>
</dbReference>
<comment type="cofactor">
    <cofactor evidence="15">
        <name>[2Fe-2S] cluster</name>
        <dbReference type="ChEBI" id="CHEBI:190135"/>
    </cofactor>
    <text evidence="15">Binds 2 [2Fe-2S] clusters.</text>
</comment>
<dbReference type="InterPro" id="IPR005107">
    <property type="entry name" value="CO_DH_flav_C"/>
</dbReference>
<feature type="compositionally biased region" description="Basic and acidic residues" evidence="16">
    <location>
        <begin position="572"/>
        <end position="589"/>
    </location>
</feature>
<evidence type="ECO:0000259" key="17">
    <source>
        <dbReference type="PROSITE" id="PS51085"/>
    </source>
</evidence>
<keyword evidence="7 14" id="KW-0274">FAD</keyword>
<dbReference type="InterPro" id="IPR016167">
    <property type="entry name" value="FAD-bd_PCMH_sub1"/>
</dbReference>
<evidence type="ECO:0000313" key="19">
    <source>
        <dbReference type="EMBL" id="PTQ45952.1"/>
    </source>
</evidence>
<evidence type="ECO:0000256" key="16">
    <source>
        <dbReference type="SAM" id="MobiDB-lite"/>
    </source>
</evidence>
<keyword evidence="20" id="KW-1185">Reference proteome</keyword>
<evidence type="ECO:0000256" key="5">
    <source>
        <dbReference type="ARBA" id="ARBA00022714"/>
    </source>
</evidence>
<evidence type="ECO:0000256" key="15">
    <source>
        <dbReference type="PIRSR" id="PIRSR000127-3"/>
    </source>
</evidence>
<keyword evidence="5 15" id="KW-0001">2Fe-2S</keyword>
<feature type="binding site" evidence="15">
    <location>
        <position position="85"/>
    </location>
    <ligand>
        <name>[2Fe-2S] cluster</name>
        <dbReference type="ChEBI" id="CHEBI:190135"/>
        <label>1</label>
    </ligand>
</feature>
<dbReference type="InterPro" id="IPR036856">
    <property type="entry name" value="Ald_Oxase/Xan_DH_a/b_sf"/>
</dbReference>
<dbReference type="InterPro" id="IPR001041">
    <property type="entry name" value="2Fe-2S_ferredoxin-type"/>
</dbReference>
<dbReference type="PROSITE" id="PS00197">
    <property type="entry name" value="2FE2S_FER_1"/>
    <property type="match status" value="1"/>
</dbReference>
<dbReference type="PANTHER" id="PTHR11908:SF132">
    <property type="entry name" value="ALDEHYDE OXIDASE 1-RELATED"/>
    <property type="match status" value="1"/>
</dbReference>
<comment type="cofactor">
    <cofactor evidence="12">
        <name>[2Fe-2S] cluster</name>
        <dbReference type="ChEBI" id="CHEBI:190135"/>
    </cofactor>
</comment>
<proteinExistence type="inferred from homology"/>
<organism evidence="19 20">
    <name type="scientific">Marchantia polymorpha</name>
    <name type="common">Common liverwort</name>
    <name type="synonym">Marchantia aquatica</name>
    <dbReference type="NCBI Taxonomy" id="3197"/>
    <lineage>
        <taxon>Eukaryota</taxon>
        <taxon>Viridiplantae</taxon>
        <taxon>Streptophyta</taxon>
        <taxon>Embryophyta</taxon>
        <taxon>Marchantiophyta</taxon>
        <taxon>Marchantiopsida</taxon>
        <taxon>Marchantiidae</taxon>
        <taxon>Marchantiales</taxon>
        <taxon>Marchantiaceae</taxon>
        <taxon>Marchantia</taxon>
    </lineage>
</organism>
<protein>
    <recommendedName>
        <fullName evidence="21">FAD-binding PCMH-type domain-containing protein</fullName>
    </recommendedName>
</protein>
<dbReference type="InterPro" id="IPR016169">
    <property type="entry name" value="FAD-bd_PCMH_sub2"/>
</dbReference>
<feature type="binding site" evidence="14">
    <location>
        <position position="368"/>
    </location>
    <ligand>
        <name>FAD</name>
        <dbReference type="ChEBI" id="CHEBI:57692"/>
    </ligand>
</feature>
<feature type="domain" description="FAD-binding PCMH-type" evidence="18">
    <location>
        <begin position="239"/>
        <end position="417"/>
    </location>
</feature>
<dbReference type="Gene3D" id="3.90.1170.50">
    <property type="entry name" value="Aldehyde oxidase/xanthine dehydrogenase, a/b hammerhead"/>
    <property type="match status" value="1"/>
</dbReference>
<evidence type="ECO:0000256" key="2">
    <source>
        <dbReference type="ARBA" id="ARBA00006849"/>
    </source>
</evidence>
<dbReference type="PROSITE" id="PS51085">
    <property type="entry name" value="2FE2S_FER_2"/>
    <property type="match status" value="1"/>
</dbReference>
<gene>
    <name evidence="19" type="ORF">MARPO_0013s0153</name>
</gene>
<evidence type="ECO:0000256" key="4">
    <source>
        <dbReference type="ARBA" id="ARBA00022630"/>
    </source>
</evidence>
<feature type="binding site" evidence="15">
    <location>
        <position position="124"/>
    </location>
    <ligand>
        <name>[2Fe-2S] cluster</name>
        <dbReference type="ChEBI" id="CHEBI:190135"/>
        <label>2</label>
    </ligand>
</feature>
<feature type="domain" description="2Fe-2S ferredoxin-type" evidence="17">
    <location>
        <begin position="16"/>
        <end position="103"/>
    </location>
</feature>
<dbReference type="InterPro" id="IPR036010">
    <property type="entry name" value="2Fe-2S_ferredoxin-like_sf"/>
</dbReference>
<dbReference type="Gramene" id="Mp8g06370.1">
    <property type="protein sequence ID" value="Mp8g06370.1.cds"/>
    <property type="gene ID" value="Mp8g06370"/>
</dbReference>
<evidence type="ECO:0000256" key="3">
    <source>
        <dbReference type="ARBA" id="ARBA00022505"/>
    </source>
</evidence>
<feature type="binding site" evidence="15">
    <location>
        <position position="1016"/>
    </location>
    <ligand>
        <name>Mo-molybdopterin</name>
        <dbReference type="ChEBI" id="CHEBI:71302"/>
    </ligand>
    <ligandPart>
        <name>Mo</name>
        <dbReference type="ChEBI" id="CHEBI:28685"/>
    </ligandPart>
</feature>
<dbReference type="SUPFAM" id="SSF56003">
    <property type="entry name" value="Molybdenum cofactor-binding domain"/>
    <property type="match status" value="1"/>
</dbReference>
<dbReference type="InterPro" id="IPR006058">
    <property type="entry name" value="2Fe2S_fd_BS"/>
</dbReference>
<feature type="binding site" evidence="15">
    <location>
        <position position="127"/>
    </location>
    <ligand>
        <name>[2Fe-2S] cluster</name>
        <dbReference type="ChEBI" id="CHEBI:190135"/>
        <label>2</label>
    </ligand>
</feature>
<evidence type="ECO:0000256" key="6">
    <source>
        <dbReference type="ARBA" id="ARBA00022723"/>
    </source>
</evidence>
<evidence type="ECO:0000256" key="9">
    <source>
        <dbReference type="ARBA" id="ARBA00023004"/>
    </source>
</evidence>
<evidence type="ECO:0000256" key="10">
    <source>
        <dbReference type="ARBA" id="ARBA00023014"/>
    </source>
</evidence>
<dbReference type="SUPFAM" id="SSF54292">
    <property type="entry name" value="2Fe-2S ferredoxin-like"/>
    <property type="match status" value="1"/>
</dbReference>
<dbReference type="GO" id="GO:0051537">
    <property type="term" value="F:2 iron, 2 sulfur cluster binding"/>
    <property type="evidence" value="ECO:0007669"/>
    <property type="project" value="UniProtKB-KW"/>
</dbReference>
<dbReference type="Pfam" id="PF00941">
    <property type="entry name" value="FAD_binding_5"/>
    <property type="match status" value="1"/>
</dbReference>
<feature type="binding site" evidence="14">
    <location>
        <position position="432"/>
    </location>
    <ligand>
        <name>FAD</name>
        <dbReference type="ChEBI" id="CHEBI:57692"/>
    </ligand>
</feature>
<dbReference type="EMBL" id="KZ772685">
    <property type="protein sequence ID" value="PTQ45952.1"/>
    <property type="molecule type" value="Genomic_DNA"/>
</dbReference>
<feature type="binding site" evidence="15">
    <location>
        <position position="171"/>
    </location>
    <ligand>
        <name>[2Fe-2S] cluster</name>
        <dbReference type="ChEBI" id="CHEBI:190135"/>
        <label>2</label>
    </ligand>
</feature>
<dbReference type="Gene3D" id="3.10.20.30">
    <property type="match status" value="1"/>
</dbReference>
<evidence type="ECO:0000256" key="1">
    <source>
        <dbReference type="ARBA" id="ARBA00001974"/>
    </source>
</evidence>
<feature type="binding site" evidence="15">
    <location>
        <position position="903"/>
    </location>
    <ligand>
        <name>Mo-molybdopterin</name>
        <dbReference type="ChEBI" id="CHEBI:71302"/>
    </ligand>
    <ligandPart>
        <name>Mo</name>
        <dbReference type="ChEBI" id="CHEBI:28685"/>
    </ligandPart>
</feature>
<dbReference type="Gene3D" id="3.30.390.50">
    <property type="entry name" value="CO dehydrogenase flavoprotein, C-terminal domain"/>
    <property type="match status" value="1"/>
</dbReference>
<dbReference type="SMART" id="SM01092">
    <property type="entry name" value="CO_deh_flav_C"/>
    <property type="match status" value="1"/>
</dbReference>
<evidence type="ECO:0000259" key="18">
    <source>
        <dbReference type="PROSITE" id="PS51387"/>
    </source>
</evidence>
<dbReference type="InterPro" id="IPR008274">
    <property type="entry name" value="AldOxase/xan_DH_MoCoBD1"/>
</dbReference>
<dbReference type="Gene3D" id="3.30.43.10">
    <property type="entry name" value="Uridine Diphospho-n-acetylenolpyruvylglucosamine Reductase, domain 2"/>
    <property type="match status" value="1"/>
</dbReference>
<dbReference type="GO" id="GO:0071949">
    <property type="term" value="F:FAD binding"/>
    <property type="evidence" value="ECO:0007669"/>
    <property type="project" value="InterPro"/>
</dbReference>
<dbReference type="Proteomes" id="UP000244005">
    <property type="component" value="Unassembled WGS sequence"/>
</dbReference>
<feature type="binding site" evidence="15">
    <location>
        <position position="63"/>
    </location>
    <ligand>
        <name>[2Fe-2S] cluster</name>
        <dbReference type="ChEBI" id="CHEBI:190135"/>
        <label>1</label>
    </ligand>
</feature>
<evidence type="ECO:0000256" key="14">
    <source>
        <dbReference type="PIRSR" id="PIRSR000127-2"/>
    </source>
</evidence>
<dbReference type="GO" id="GO:0005506">
    <property type="term" value="F:iron ion binding"/>
    <property type="evidence" value="ECO:0007669"/>
    <property type="project" value="InterPro"/>
</dbReference>
<dbReference type="OrthoDB" id="8300278at2759"/>
<dbReference type="SMART" id="SM01008">
    <property type="entry name" value="Ald_Xan_dh_C"/>
    <property type="match status" value="1"/>
</dbReference>
<dbReference type="Pfam" id="PF03450">
    <property type="entry name" value="CO_deh_flav_C"/>
    <property type="match status" value="1"/>
</dbReference>
<dbReference type="Pfam" id="PF01315">
    <property type="entry name" value="Ald_Xan_dh_C"/>
    <property type="match status" value="1"/>
</dbReference>
<dbReference type="SUPFAM" id="SSF55447">
    <property type="entry name" value="CO dehydrogenase flavoprotein C-terminal domain-like"/>
    <property type="match status" value="1"/>
</dbReference>
<feature type="binding site" evidence="15">
    <location>
        <position position="169"/>
    </location>
    <ligand>
        <name>[2Fe-2S] cluster</name>
        <dbReference type="ChEBI" id="CHEBI:190135"/>
        <label>2</label>
    </ligand>
</feature>
<dbReference type="Gene3D" id="1.10.150.120">
    <property type="entry name" value="[2Fe-2S]-binding domain"/>
    <property type="match status" value="1"/>
</dbReference>
<dbReference type="OMA" id="HWYWPKT"/>
<dbReference type="InterPro" id="IPR037165">
    <property type="entry name" value="AldOxase/xan_DH_Mopterin-bd_sf"/>
</dbReference>
<dbReference type="FunFam" id="3.30.365.10:FF:000001">
    <property type="entry name" value="Xanthine dehydrogenase oxidase"/>
    <property type="match status" value="1"/>
</dbReference>
<dbReference type="SUPFAM" id="SSF56176">
    <property type="entry name" value="FAD-binding/transporter-associated domain-like"/>
    <property type="match status" value="1"/>
</dbReference>
<evidence type="ECO:0000256" key="13">
    <source>
        <dbReference type="PIRSR" id="PIRSR000127-1"/>
    </source>
</evidence>
<keyword evidence="9 15" id="KW-0408">Iron</keyword>
<feature type="binding site" evidence="14">
    <location>
        <position position="407"/>
    </location>
    <ligand>
        <name>FAD</name>
        <dbReference type="ChEBI" id="CHEBI:57692"/>
    </ligand>
</feature>
<dbReference type="GO" id="GO:0016491">
    <property type="term" value="F:oxidoreductase activity"/>
    <property type="evidence" value="ECO:0000318"/>
    <property type="project" value="GO_Central"/>
</dbReference>
<dbReference type="SUPFAM" id="SSF47741">
    <property type="entry name" value="CO dehydrogenase ISP C-domain like"/>
    <property type="match status" value="1"/>
</dbReference>
<dbReference type="InterPro" id="IPR036884">
    <property type="entry name" value="2Fe-2S-bd_dom_sf"/>
</dbReference>
<dbReference type="PANTHER" id="PTHR11908">
    <property type="entry name" value="XANTHINE DEHYDROGENASE"/>
    <property type="match status" value="1"/>
</dbReference>
<accession>A0A2R6XIP6</accession>
<name>A0A2R6XIP6_MARPO</name>
<dbReference type="InterPro" id="IPR012675">
    <property type="entry name" value="Beta-grasp_dom_sf"/>
</dbReference>
<evidence type="ECO:0000256" key="12">
    <source>
        <dbReference type="ARBA" id="ARBA00034078"/>
    </source>
</evidence>
<dbReference type="InterPro" id="IPR036683">
    <property type="entry name" value="CO_DH_flav_C_dom_sf"/>
</dbReference>
<keyword evidence="11" id="KW-0520">NAD</keyword>
<evidence type="ECO:0000313" key="20">
    <source>
        <dbReference type="Proteomes" id="UP000244005"/>
    </source>
</evidence>
<feature type="binding site" evidence="15">
    <location>
        <position position="55"/>
    </location>
    <ligand>
        <name>[2Fe-2S] cluster</name>
        <dbReference type="ChEBI" id="CHEBI:190135"/>
        <label>1</label>
    </ligand>
</feature>
<comment type="cofactor">
    <cofactor evidence="1 14">
        <name>FAD</name>
        <dbReference type="ChEBI" id="CHEBI:57692"/>
    </cofactor>
</comment>